<feature type="region of interest" description="Disordered" evidence="1">
    <location>
        <begin position="14"/>
        <end position="38"/>
    </location>
</feature>
<evidence type="ECO:0008006" key="4">
    <source>
        <dbReference type="Google" id="ProtNLM"/>
    </source>
</evidence>
<dbReference type="EMBL" id="CM004481">
    <property type="protein sequence ID" value="OCT66060.1"/>
    <property type="molecule type" value="Genomic_DNA"/>
</dbReference>
<reference evidence="3" key="1">
    <citation type="journal article" date="2016" name="Nature">
        <title>Genome evolution in the allotetraploid frog Xenopus laevis.</title>
        <authorList>
            <person name="Session A.M."/>
            <person name="Uno Y."/>
            <person name="Kwon T."/>
            <person name="Chapman J.A."/>
            <person name="Toyoda A."/>
            <person name="Takahashi S."/>
            <person name="Fukui A."/>
            <person name="Hikosaka A."/>
            <person name="Suzuki A."/>
            <person name="Kondo M."/>
            <person name="van Heeringen S.J."/>
            <person name="Quigley I."/>
            <person name="Heinz S."/>
            <person name="Ogino H."/>
            <person name="Ochi H."/>
            <person name="Hellsten U."/>
            <person name="Lyons J.B."/>
            <person name="Simakov O."/>
            <person name="Putnam N."/>
            <person name="Stites J."/>
            <person name="Kuroki Y."/>
            <person name="Tanaka T."/>
            <person name="Michiue T."/>
            <person name="Watanabe M."/>
            <person name="Bogdanovic O."/>
            <person name="Lister R."/>
            <person name="Georgiou G."/>
            <person name="Paranjpe S.S."/>
            <person name="van Kruijsbergen I."/>
            <person name="Shu S."/>
            <person name="Carlson J."/>
            <person name="Kinoshita T."/>
            <person name="Ohta Y."/>
            <person name="Mawaribuchi S."/>
            <person name="Jenkins J."/>
            <person name="Grimwood J."/>
            <person name="Schmutz J."/>
            <person name="Mitros T."/>
            <person name="Mozaffari S.V."/>
            <person name="Suzuki Y."/>
            <person name="Haramoto Y."/>
            <person name="Yamamoto T.S."/>
            <person name="Takagi C."/>
            <person name="Heald R."/>
            <person name="Miller K."/>
            <person name="Haudenschild C."/>
            <person name="Kitzman J."/>
            <person name="Nakayama T."/>
            <person name="Izutsu Y."/>
            <person name="Robert J."/>
            <person name="Fortriede J."/>
            <person name="Burns K."/>
            <person name="Lotay V."/>
            <person name="Karimi K."/>
            <person name="Yasuoka Y."/>
            <person name="Dichmann D.S."/>
            <person name="Flajnik M.F."/>
            <person name="Houston D.W."/>
            <person name="Shendure J."/>
            <person name="DuPasquier L."/>
            <person name="Vize P.D."/>
            <person name="Zorn A.M."/>
            <person name="Ito M."/>
            <person name="Marcotte E.M."/>
            <person name="Wallingford J.B."/>
            <person name="Ito Y."/>
            <person name="Asashima M."/>
            <person name="Ueno N."/>
            <person name="Matsuda Y."/>
            <person name="Veenstra G.J."/>
            <person name="Fujiyama A."/>
            <person name="Harland R.M."/>
            <person name="Taira M."/>
            <person name="Rokhsar D.S."/>
        </authorList>
    </citation>
    <scope>NUCLEOTIDE SEQUENCE [LARGE SCALE GENOMIC DNA]</scope>
    <source>
        <strain evidence="3">J</strain>
    </source>
</reference>
<evidence type="ECO:0000313" key="3">
    <source>
        <dbReference type="Proteomes" id="UP000694892"/>
    </source>
</evidence>
<accession>A0A974C508</accession>
<dbReference type="AlphaFoldDB" id="A0A974C508"/>
<name>A0A974C508_XENLA</name>
<sequence>LLKAMSSQRQKYLGKFTEEDEAESGDCDDEDDCDGGSGKNSLRIRNKLRFIP</sequence>
<feature type="compositionally biased region" description="Acidic residues" evidence="1">
    <location>
        <begin position="18"/>
        <end position="34"/>
    </location>
</feature>
<protein>
    <recommendedName>
        <fullName evidence="4">Glypican-3 alpha subunit</fullName>
    </recommendedName>
</protein>
<organism evidence="2 3">
    <name type="scientific">Xenopus laevis</name>
    <name type="common">African clawed frog</name>
    <dbReference type="NCBI Taxonomy" id="8355"/>
    <lineage>
        <taxon>Eukaryota</taxon>
        <taxon>Metazoa</taxon>
        <taxon>Chordata</taxon>
        <taxon>Craniata</taxon>
        <taxon>Vertebrata</taxon>
        <taxon>Euteleostomi</taxon>
        <taxon>Amphibia</taxon>
        <taxon>Batrachia</taxon>
        <taxon>Anura</taxon>
        <taxon>Pipoidea</taxon>
        <taxon>Pipidae</taxon>
        <taxon>Xenopodinae</taxon>
        <taxon>Xenopus</taxon>
        <taxon>Xenopus</taxon>
    </lineage>
</organism>
<feature type="non-terminal residue" evidence="2">
    <location>
        <position position="52"/>
    </location>
</feature>
<feature type="non-terminal residue" evidence="2">
    <location>
        <position position="1"/>
    </location>
</feature>
<dbReference type="Proteomes" id="UP000694892">
    <property type="component" value="Chromosome 8S"/>
</dbReference>
<proteinExistence type="predicted"/>
<evidence type="ECO:0000313" key="2">
    <source>
        <dbReference type="EMBL" id="OCT66060.1"/>
    </source>
</evidence>
<evidence type="ECO:0000256" key="1">
    <source>
        <dbReference type="SAM" id="MobiDB-lite"/>
    </source>
</evidence>
<gene>
    <name evidence="2" type="ORF">XELAEV_180423143mg</name>
</gene>